<reference evidence="2" key="2">
    <citation type="submission" date="2022-01" db="EMBL/GenBank/DDBJ databases">
        <authorList>
            <person name="Yamashiro T."/>
            <person name="Shiraishi A."/>
            <person name="Satake H."/>
            <person name="Nakayama K."/>
        </authorList>
    </citation>
    <scope>NUCLEOTIDE SEQUENCE</scope>
</reference>
<evidence type="ECO:0000313" key="2">
    <source>
        <dbReference type="EMBL" id="GJT66802.1"/>
    </source>
</evidence>
<dbReference type="Proteomes" id="UP001151760">
    <property type="component" value="Unassembled WGS sequence"/>
</dbReference>
<reference evidence="2" key="1">
    <citation type="journal article" date="2022" name="Int. J. Mol. Sci.">
        <title>Draft Genome of Tanacetum Coccineum: Genomic Comparison of Closely Related Tanacetum-Family Plants.</title>
        <authorList>
            <person name="Yamashiro T."/>
            <person name="Shiraishi A."/>
            <person name="Nakayama K."/>
            <person name="Satake H."/>
        </authorList>
    </citation>
    <scope>NUCLEOTIDE SEQUENCE</scope>
</reference>
<gene>
    <name evidence="2" type="ORF">Tco_1018282</name>
</gene>
<evidence type="ECO:0000313" key="3">
    <source>
        <dbReference type="Proteomes" id="UP001151760"/>
    </source>
</evidence>
<organism evidence="2 3">
    <name type="scientific">Tanacetum coccineum</name>
    <dbReference type="NCBI Taxonomy" id="301880"/>
    <lineage>
        <taxon>Eukaryota</taxon>
        <taxon>Viridiplantae</taxon>
        <taxon>Streptophyta</taxon>
        <taxon>Embryophyta</taxon>
        <taxon>Tracheophyta</taxon>
        <taxon>Spermatophyta</taxon>
        <taxon>Magnoliopsida</taxon>
        <taxon>eudicotyledons</taxon>
        <taxon>Gunneridae</taxon>
        <taxon>Pentapetalae</taxon>
        <taxon>asterids</taxon>
        <taxon>campanulids</taxon>
        <taxon>Asterales</taxon>
        <taxon>Asteraceae</taxon>
        <taxon>Asteroideae</taxon>
        <taxon>Anthemideae</taxon>
        <taxon>Anthemidinae</taxon>
        <taxon>Tanacetum</taxon>
    </lineage>
</organism>
<feature type="compositionally biased region" description="Polar residues" evidence="1">
    <location>
        <begin position="40"/>
        <end position="51"/>
    </location>
</feature>
<name>A0ABQ5FWH7_9ASTR</name>
<protein>
    <submittedName>
        <fullName evidence="2">Uncharacterized protein</fullName>
    </submittedName>
</protein>
<sequence>MDNDKSVSVPLGAHFKVSLKDCPSNDWGVERMSKGDQSRSKNYTAGETSGSRIFRGSENDASVVPLVKETKEEQEMIADSRRKLADQGMHIGK</sequence>
<comment type="caution">
    <text evidence="2">The sequence shown here is derived from an EMBL/GenBank/DDBJ whole genome shotgun (WGS) entry which is preliminary data.</text>
</comment>
<feature type="compositionally biased region" description="Basic and acidic residues" evidence="1">
    <location>
        <begin position="28"/>
        <end position="39"/>
    </location>
</feature>
<accession>A0ABQ5FWH7</accession>
<proteinExistence type="predicted"/>
<feature type="region of interest" description="Disordered" evidence="1">
    <location>
        <begin position="24"/>
        <end position="57"/>
    </location>
</feature>
<keyword evidence="3" id="KW-1185">Reference proteome</keyword>
<evidence type="ECO:0000256" key="1">
    <source>
        <dbReference type="SAM" id="MobiDB-lite"/>
    </source>
</evidence>
<dbReference type="EMBL" id="BQNB010017749">
    <property type="protein sequence ID" value="GJT66802.1"/>
    <property type="molecule type" value="Genomic_DNA"/>
</dbReference>